<organism evidence="3">
    <name type="scientific">Davidia involucrata</name>
    <name type="common">Dove tree</name>
    <dbReference type="NCBI Taxonomy" id="16924"/>
    <lineage>
        <taxon>Eukaryota</taxon>
        <taxon>Viridiplantae</taxon>
        <taxon>Streptophyta</taxon>
        <taxon>Embryophyta</taxon>
        <taxon>Tracheophyta</taxon>
        <taxon>Spermatophyta</taxon>
        <taxon>Magnoliopsida</taxon>
        <taxon>eudicotyledons</taxon>
        <taxon>Gunneridae</taxon>
        <taxon>Pentapetalae</taxon>
        <taxon>asterids</taxon>
        <taxon>Cornales</taxon>
        <taxon>Nyssaceae</taxon>
        <taxon>Davidia</taxon>
    </lineage>
</organism>
<reference evidence="3" key="1">
    <citation type="submission" date="2019-08" db="EMBL/GenBank/DDBJ databases">
        <title>Reference gene set and small RNA set construction with multiple tissues from Davidia involucrata Baill.</title>
        <authorList>
            <person name="Yang H."/>
            <person name="Zhou C."/>
            <person name="Li G."/>
            <person name="Wang J."/>
            <person name="Gao P."/>
            <person name="Wang M."/>
            <person name="Wang R."/>
            <person name="Zhao Y."/>
        </authorList>
    </citation>
    <scope>NUCLEOTIDE SEQUENCE</scope>
    <source>
        <tissue evidence="3">Mixed with DoveR01_LX</tissue>
    </source>
</reference>
<feature type="compositionally biased region" description="Low complexity" evidence="2">
    <location>
        <begin position="272"/>
        <end position="281"/>
    </location>
</feature>
<gene>
    <name evidence="3" type="ORF">Din_047428</name>
</gene>
<dbReference type="InterPro" id="IPR007573">
    <property type="entry name" value="QWRF"/>
</dbReference>
<dbReference type="AlphaFoldDB" id="A0A5B7CAK2"/>
<evidence type="ECO:0000256" key="1">
    <source>
        <dbReference type="ARBA" id="ARBA00010016"/>
    </source>
</evidence>
<feature type="region of interest" description="Disordered" evidence="2">
    <location>
        <begin position="146"/>
        <end position="228"/>
    </location>
</feature>
<name>A0A5B7CAK2_DAVIN</name>
<evidence type="ECO:0000313" key="3">
    <source>
        <dbReference type="EMBL" id="MPA77987.1"/>
    </source>
</evidence>
<dbReference type="GO" id="GO:0005737">
    <property type="term" value="C:cytoplasm"/>
    <property type="evidence" value="ECO:0007669"/>
    <property type="project" value="TreeGrafter"/>
</dbReference>
<proteinExistence type="inferred from homology"/>
<protein>
    <recommendedName>
        <fullName evidence="4">Protein ENDOSPERM DEFECTIVE 1</fullName>
    </recommendedName>
</protein>
<comment type="similarity">
    <text evidence="1">Belongs to the QWRF family.</text>
</comment>
<dbReference type="GO" id="GO:0008017">
    <property type="term" value="F:microtubule binding"/>
    <property type="evidence" value="ECO:0007669"/>
    <property type="project" value="TreeGrafter"/>
</dbReference>
<sequence length="665" mass="72207">MNETIAEVRPSTLGQQAAAASDSLAPAIPPLPHRRPRVREVSSRFMSPLVSSSGDLHLLPAKSPHPKQAISIPTPTPTPAESPARQQQQRSKSVQRRRQELETLCRADENIPETIRSLETPLGLHSTKTTILSVQRKHRASVKLFKENEVGRAEQQQLPDVSQSQSKKSLGNKSSSSSGRSGNVTTPSTSRPDTPTVTGAAADRIIPSKFRLTTQNQNRRQHPTNSGGCVTAAAKLLQSSVGMSLSGHPDTNNVNWDSSAQEITSIPVNPPSSSSSSSSSSVGDVLADDDKSVAQPLAKIPTLTDSDSCTATATTIQDQEIISTCTTSSSPSVSIQNCKTRSLPDLRSSMPEVDMLPTVSTRLLALAGERNYKNVFGGGSDSSKFSVSPCSRSLNLPLSTSCEHSSSLLYSLKTSEKPASMLSSKPYANSVKMGSLCLPPVAPCMKLGSDAARKGRKVFSHQEEVHSLKLLHNHYLQWRYANAKSEASMHAQRSESERKLYSLGVKISDLRNAVERKRIELGMLQRTKTLSTIIEAHMPHLDEWSALEEEYSTSLSGAIHALLNASLQLPVSGNVQADTREVGEALNSAIKVMEIISFHVQSYMPKAEEMDTLVSELAKVTGGQRALIEECGDLLFRTHTSQVEECSLRGHLIQLQRSNRYQPQE</sequence>
<dbReference type="Pfam" id="PF04484">
    <property type="entry name" value="QWRF"/>
    <property type="match status" value="1"/>
</dbReference>
<dbReference type="GO" id="GO:0051225">
    <property type="term" value="P:spindle assembly"/>
    <property type="evidence" value="ECO:0007669"/>
    <property type="project" value="TreeGrafter"/>
</dbReference>
<feature type="compositionally biased region" description="Low complexity" evidence="2">
    <location>
        <begin position="162"/>
        <end position="198"/>
    </location>
</feature>
<evidence type="ECO:0008006" key="4">
    <source>
        <dbReference type="Google" id="ProtNLM"/>
    </source>
</evidence>
<dbReference type="PANTHER" id="PTHR31807:SF6">
    <property type="entry name" value="PROTEIN ENDOSPERM DEFECTIVE 1-RELATED"/>
    <property type="match status" value="1"/>
</dbReference>
<feature type="compositionally biased region" description="Polar residues" evidence="2">
    <location>
        <begin position="211"/>
        <end position="228"/>
    </location>
</feature>
<evidence type="ECO:0000256" key="2">
    <source>
        <dbReference type="SAM" id="MobiDB-lite"/>
    </source>
</evidence>
<dbReference type="EMBL" id="GHES01047428">
    <property type="protein sequence ID" value="MPA77987.1"/>
    <property type="molecule type" value="Transcribed_RNA"/>
</dbReference>
<feature type="region of interest" description="Disordered" evidence="2">
    <location>
        <begin position="1"/>
        <end position="105"/>
    </location>
</feature>
<feature type="region of interest" description="Disordered" evidence="2">
    <location>
        <begin position="264"/>
        <end position="285"/>
    </location>
</feature>
<accession>A0A5B7CAK2</accession>
<dbReference type="GO" id="GO:0005880">
    <property type="term" value="C:nuclear microtubule"/>
    <property type="evidence" value="ECO:0007669"/>
    <property type="project" value="TreeGrafter"/>
</dbReference>
<dbReference type="PANTHER" id="PTHR31807">
    <property type="entry name" value="AUGMIN FAMILY MEMBER"/>
    <property type="match status" value="1"/>
</dbReference>
<feature type="compositionally biased region" description="Low complexity" evidence="2">
    <location>
        <begin position="17"/>
        <end position="26"/>
    </location>
</feature>